<keyword evidence="9 10" id="KW-0998">Cell outer membrane</keyword>
<dbReference type="InterPro" id="IPR012910">
    <property type="entry name" value="Plug_dom"/>
</dbReference>
<comment type="caution">
    <text evidence="14">The sequence shown here is derived from an EMBL/GenBank/DDBJ whole genome shotgun (WGS) entry which is preliminary data.</text>
</comment>
<dbReference type="EMBL" id="AAWS01000039">
    <property type="protein sequence ID" value="EAY26031.1"/>
    <property type="molecule type" value="Genomic_DNA"/>
</dbReference>
<evidence type="ECO:0000259" key="13">
    <source>
        <dbReference type="Pfam" id="PF07715"/>
    </source>
</evidence>
<name>A1ZU60_MICM2</name>
<evidence type="ECO:0000256" key="3">
    <source>
        <dbReference type="ARBA" id="ARBA00022452"/>
    </source>
</evidence>
<evidence type="ECO:0000256" key="4">
    <source>
        <dbReference type="ARBA" id="ARBA00022692"/>
    </source>
</evidence>
<keyword evidence="2 10" id="KW-0813">Transport</keyword>
<proteinExistence type="inferred from homology"/>
<evidence type="ECO:0000256" key="10">
    <source>
        <dbReference type="PROSITE-ProRule" id="PRU01360"/>
    </source>
</evidence>
<accession>A1ZU60</accession>
<dbReference type="Pfam" id="PF07715">
    <property type="entry name" value="Plug"/>
    <property type="match status" value="1"/>
</dbReference>
<evidence type="ECO:0000256" key="9">
    <source>
        <dbReference type="ARBA" id="ARBA00023237"/>
    </source>
</evidence>
<dbReference type="Proteomes" id="UP000004095">
    <property type="component" value="Unassembled WGS sequence"/>
</dbReference>
<keyword evidence="8 14" id="KW-0675">Receptor</keyword>
<dbReference type="Gene3D" id="2.40.170.20">
    <property type="entry name" value="TonB-dependent receptor, beta-barrel domain"/>
    <property type="match status" value="1"/>
</dbReference>
<dbReference type="eggNOG" id="COG4771">
    <property type="taxonomic scope" value="Bacteria"/>
</dbReference>
<reference evidence="14 15" key="1">
    <citation type="submission" date="2007-01" db="EMBL/GenBank/DDBJ databases">
        <authorList>
            <person name="Haygood M."/>
            <person name="Podell S."/>
            <person name="Anderson C."/>
            <person name="Hopkinson B."/>
            <person name="Roe K."/>
            <person name="Barbeau K."/>
            <person name="Gaasterland T."/>
            <person name="Ferriera S."/>
            <person name="Johnson J."/>
            <person name="Kravitz S."/>
            <person name="Beeson K."/>
            <person name="Sutton G."/>
            <person name="Rogers Y.-H."/>
            <person name="Friedman R."/>
            <person name="Frazier M."/>
            <person name="Venter J.C."/>
        </authorList>
    </citation>
    <scope>NUCLEOTIDE SEQUENCE [LARGE SCALE GENOMIC DNA]</scope>
    <source>
        <strain evidence="14 15">ATCC 23134</strain>
    </source>
</reference>
<sequence>MASNDQLLAQDPDNLFKESLEELMKQPVAKSLFDVKITTASLNEELSGKALAMTRVITAEQIRLRNYQSLRDVLMDLPDFKVDDINDENSFNTFITRGIVGQEKFVILLDGVRISSPTNERMPIAENYPVYFAKQIEIVYGSASALYGADAVAGVINIITKRSAKNFEVEFAPSMGNYNTYNGDLFLYKKIGKASLTLAGKYFQEQPPDLNERTANDPVFDLSGYNTGTFNTVFGPITSPVPVSPALEAPRKAYAVFGSLKMEDFQFNMFYNYSQHSSSIQVTPNNSIYNKDVLYGQGVLMSSINYTKKLRNLRLSSSLMGSIYEMDPRTNFRNVFVGMATGYKYALGNEIKLNQTANWQINRNLNVVGGFTFEFFNSIPKTADLSEPINPRQSIQGTITGTDLPAEFFQVNYSNIGGFAQIQYAPNQVFSFTLGSRYDNNSRFGTTLNPRMGVVVQASKKLALRLMYGSSFLAPSPLRTFEHYGSFFSNDGGQTYQSFFWHLPNPDLKPIQAKNLDFGARYFITDAFSVSINSYYTWLTDLFNDKSDADHTNIYNGQFLGWNVDFIEVPVNEGQQQNYGGSLQLDYRKEMKNTKLNAYFIVSYVDGRVDVLGDGNKAEIELVAPWQIKTGIDFSYKSFSVSPRLVWVGEQRMNAFQADNPTKRQTLDGYTLLNVSLRYQLYKKSGIFINVFNALNQKYRVSNFSGNKDNPSHAFFGAPQLPLRIQGGLQVNL</sequence>
<evidence type="ECO:0000313" key="15">
    <source>
        <dbReference type="Proteomes" id="UP000004095"/>
    </source>
</evidence>
<evidence type="ECO:0000256" key="11">
    <source>
        <dbReference type="RuleBase" id="RU003357"/>
    </source>
</evidence>
<evidence type="ECO:0000256" key="7">
    <source>
        <dbReference type="ARBA" id="ARBA00023136"/>
    </source>
</evidence>
<dbReference type="PANTHER" id="PTHR30069:SF29">
    <property type="entry name" value="HEMOGLOBIN AND HEMOGLOBIN-HAPTOGLOBIN-BINDING PROTEIN 1-RELATED"/>
    <property type="match status" value="1"/>
</dbReference>
<dbReference type="PANTHER" id="PTHR30069">
    <property type="entry name" value="TONB-DEPENDENT OUTER MEMBRANE RECEPTOR"/>
    <property type="match status" value="1"/>
</dbReference>
<evidence type="ECO:0000256" key="1">
    <source>
        <dbReference type="ARBA" id="ARBA00004571"/>
    </source>
</evidence>
<dbReference type="Gene3D" id="2.170.130.10">
    <property type="entry name" value="TonB-dependent receptor, plug domain"/>
    <property type="match status" value="1"/>
</dbReference>
<dbReference type="GO" id="GO:0015344">
    <property type="term" value="F:siderophore uptake transmembrane transporter activity"/>
    <property type="evidence" value="ECO:0007669"/>
    <property type="project" value="TreeGrafter"/>
</dbReference>
<feature type="domain" description="TonB-dependent receptor-like beta-barrel" evidence="12">
    <location>
        <begin position="264"/>
        <end position="693"/>
    </location>
</feature>
<evidence type="ECO:0000313" key="14">
    <source>
        <dbReference type="EMBL" id="EAY26031.1"/>
    </source>
</evidence>
<keyword evidence="4 10" id="KW-0812">Transmembrane</keyword>
<feature type="domain" description="TonB-dependent receptor plug" evidence="13">
    <location>
        <begin position="53"/>
        <end position="155"/>
    </location>
</feature>
<evidence type="ECO:0000256" key="8">
    <source>
        <dbReference type="ARBA" id="ARBA00023170"/>
    </source>
</evidence>
<dbReference type="AlphaFoldDB" id="A1ZU60"/>
<dbReference type="Pfam" id="PF00593">
    <property type="entry name" value="TonB_dep_Rec_b-barrel"/>
    <property type="match status" value="1"/>
</dbReference>
<protein>
    <submittedName>
        <fullName evidence="14">Receptor, putative</fullName>
    </submittedName>
</protein>
<keyword evidence="15" id="KW-1185">Reference proteome</keyword>
<evidence type="ECO:0000256" key="2">
    <source>
        <dbReference type="ARBA" id="ARBA00022448"/>
    </source>
</evidence>
<keyword evidence="5" id="KW-0732">Signal</keyword>
<keyword evidence="7 10" id="KW-0472">Membrane</keyword>
<comment type="similarity">
    <text evidence="10 11">Belongs to the TonB-dependent receptor family.</text>
</comment>
<dbReference type="InterPro" id="IPR037066">
    <property type="entry name" value="Plug_dom_sf"/>
</dbReference>
<dbReference type="GO" id="GO:0044718">
    <property type="term" value="P:siderophore transmembrane transport"/>
    <property type="evidence" value="ECO:0007669"/>
    <property type="project" value="TreeGrafter"/>
</dbReference>
<gene>
    <name evidence="14" type="ORF">M23134_06379</name>
</gene>
<comment type="subcellular location">
    <subcellularLocation>
        <location evidence="1 10">Cell outer membrane</location>
        <topology evidence="1 10">Multi-pass membrane protein</topology>
    </subcellularLocation>
</comment>
<dbReference type="PROSITE" id="PS52016">
    <property type="entry name" value="TONB_DEPENDENT_REC_3"/>
    <property type="match status" value="1"/>
</dbReference>
<dbReference type="InterPro" id="IPR036942">
    <property type="entry name" value="Beta-barrel_TonB_sf"/>
</dbReference>
<organism evidence="14 15">
    <name type="scientific">Microscilla marina ATCC 23134</name>
    <dbReference type="NCBI Taxonomy" id="313606"/>
    <lineage>
        <taxon>Bacteria</taxon>
        <taxon>Pseudomonadati</taxon>
        <taxon>Bacteroidota</taxon>
        <taxon>Cytophagia</taxon>
        <taxon>Cytophagales</taxon>
        <taxon>Microscillaceae</taxon>
        <taxon>Microscilla</taxon>
    </lineage>
</organism>
<dbReference type="InterPro" id="IPR039426">
    <property type="entry name" value="TonB-dep_rcpt-like"/>
</dbReference>
<keyword evidence="3 10" id="KW-1134">Transmembrane beta strand</keyword>
<keyword evidence="6 11" id="KW-0798">TonB box</keyword>
<evidence type="ECO:0000259" key="12">
    <source>
        <dbReference type="Pfam" id="PF00593"/>
    </source>
</evidence>
<dbReference type="SUPFAM" id="SSF56935">
    <property type="entry name" value="Porins"/>
    <property type="match status" value="1"/>
</dbReference>
<dbReference type="InterPro" id="IPR000531">
    <property type="entry name" value="Beta-barrel_TonB"/>
</dbReference>
<evidence type="ECO:0000256" key="5">
    <source>
        <dbReference type="ARBA" id="ARBA00022729"/>
    </source>
</evidence>
<dbReference type="GO" id="GO:0009279">
    <property type="term" value="C:cell outer membrane"/>
    <property type="evidence" value="ECO:0007669"/>
    <property type="project" value="UniProtKB-SubCell"/>
</dbReference>
<evidence type="ECO:0000256" key="6">
    <source>
        <dbReference type="ARBA" id="ARBA00023077"/>
    </source>
</evidence>